<comment type="caution">
    <text evidence="2">The sequence shown here is derived from an EMBL/GenBank/DDBJ whole genome shotgun (WGS) entry which is preliminary data.</text>
</comment>
<feature type="compositionally biased region" description="Acidic residues" evidence="1">
    <location>
        <begin position="55"/>
        <end position="74"/>
    </location>
</feature>
<dbReference type="Proteomes" id="UP001270362">
    <property type="component" value="Unassembled WGS sequence"/>
</dbReference>
<evidence type="ECO:0000256" key="1">
    <source>
        <dbReference type="SAM" id="MobiDB-lite"/>
    </source>
</evidence>
<feature type="compositionally biased region" description="Basic and acidic residues" evidence="1">
    <location>
        <begin position="124"/>
        <end position="146"/>
    </location>
</feature>
<dbReference type="EMBL" id="JAULSO010000008">
    <property type="protein sequence ID" value="KAK3681021.1"/>
    <property type="molecule type" value="Genomic_DNA"/>
</dbReference>
<name>A0AAE0WZ22_9PEZI</name>
<reference evidence="2" key="1">
    <citation type="journal article" date="2023" name="Mol. Phylogenet. Evol.">
        <title>Genome-scale phylogeny and comparative genomics of the fungal order Sordariales.</title>
        <authorList>
            <person name="Hensen N."/>
            <person name="Bonometti L."/>
            <person name="Westerberg I."/>
            <person name="Brannstrom I.O."/>
            <person name="Guillou S."/>
            <person name="Cros-Aarteil S."/>
            <person name="Calhoun S."/>
            <person name="Haridas S."/>
            <person name="Kuo A."/>
            <person name="Mondo S."/>
            <person name="Pangilinan J."/>
            <person name="Riley R."/>
            <person name="LaButti K."/>
            <person name="Andreopoulos B."/>
            <person name="Lipzen A."/>
            <person name="Chen C."/>
            <person name="Yan M."/>
            <person name="Daum C."/>
            <person name="Ng V."/>
            <person name="Clum A."/>
            <person name="Steindorff A."/>
            <person name="Ohm R.A."/>
            <person name="Martin F."/>
            <person name="Silar P."/>
            <person name="Natvig D.O."/>
            <person name="Lalanne C."/>
            <person name="Gautier V."/>
            <person name="Ament-Velasquez S.L."/>
            <person name="Kruys A."/>
            <person name="Hutchinson M.I."/>
            <person name="Powell A.J."/>
            <person name="Barry K."/>
            <person name="Miller A.N."/>
            <person name="Grigoriev I.V."/>
            <person name="Debuchy R."/>
            <person name="Gladieux P."/>
            <person name="Hiltunen Thoren M."/>
            <person name="Johannesson H."/>
        </authorList>
    </citation>
    <scope>NUCLEOTIDE SEQUENCE</scope>
    <source>
        <strain evidence="2">CBS 314.62</strain>
    </source>
</reference>
<organism evidence="2 3">
    <name type="scientific">Podospora appendiculata</name>
    <dbReference type="NCBI Taxonomy" id="314037"/>
    <lineage>
        <taxon>Eukaryota</taxon>
        <taxon>Fungi</taxon>
        <taxon>Dikarya</taxon>
        <taxon>Ascomycota</taxon>
        <taxon>Pezizomycotina</taxon>
        <taxon>Sordariomycetes</taxon>
        <taxon>Sordariomycetidae</taxon>
        <taxon>Sordariales</taxon>
        <taxon>Podosporaceae</taxon>
        <taxon>Podospora</taxon>
    </lineage>
</organism>
<feature type="compositionally biased region" description="Basic and acidic residues" evidence="1">
    <location>
        <begin position="153"/>
        <end position="167"/>
    </location>
</feature>
<keyword evidence="3" id="KW-1185">Reference proteome</keyword>
<reference evidence="2" key="2">
    <citation type="submission" date="2023-06" db="EMBL/GenBank/DDBJ databases">
        <authorList>
            <consortium name="Lawrence Berkeley National Laboratory"/>
            <person name="Haridas S."/>
            <person name="Hensen N."/>
            <person name="Bonometti L."/>
            <person name="Westerberg I."/>
            <person name="Brannstrom I.O."/>
            <person name="Guillou S."/>
            <person name="Cros-Aarteil S."/>
            <person name="Calhoun S."/>
            <person name="Kuo A."/>
            <person name="Mondo S."/>
            <person name="Pangilinan J."/>
            <person name="Riley R."/>
            <person name="Labutti K."/>
            <person name="Andreopoulos B."/>
            <person name="Lipzen A."/>
            <person name="Chen C."/>
            <person name="Yanf M."/>
            <person name="Daum C."/>
            <person name="Ng V."/>
            <person name="Clum A."/>
            <person name="Steindorff A."/>
            <person name="Ohm R."/>
            <person name="Martin F."/>
            <person name="Silar P."/>
            <person name="Natvig D."/>
            <person name="Lalanne C."/>
            <person name="Gautier V."/>
            <person name="Ament-Velasquez S.L."/>
            <person name="Kruys A."/>
            <person name="Hutchinson M.I."/>
            <person name="Powell A.J."/>
            <person name="Barry K."/>
            <person name="Miller A.N."/>
            <person name="Grigoriev I.V."/>
            <person name="Debuchy R."/>
            <person name="Gladieux P."/>
            <person name="Thoren M.H."/>
            <person name="Johannesson H."/>
        </authorList>
    </citation>
    <scope>NUCLEOTIDE SEQUENCE</scope>
    <source>
        <strain evidence="2">CBS 314.62</strain>
    </source>
</reference>
<feature type="region of interest" description="Disordered" evidence="1">
    <location>
        <begin position="55"/>
        <end position="183"/>
    </location>
</feature>
<dbReference type="PANTHER" id="PTHR40628:SF1">
    <property type="entry name" value="CHROMO DOMAIN-CONTAINING PROTEIN"/>
    <property type="match status" value="1"/>
</dbReference>
<protein>
    <submittedName>
        <fullName evidence="2">Uncharacterized protein</fullName>
    </submittedName>
</protein>
<sequence length="435" mass="47569">MDSGSAHMQPGLQSESQGGDDHSDDEPLSELDEQSISFPLYQPKIKFFLPSDVFDDTAEDEPEDVDVLLSDPEDSPDKDFAISALGRPRTLLINYDADDEATDRDWSELPYDDSDLDSDGGPDSGRDDDGGDKASDRYEHDEKPEDQPEDQPEDKPEPDKDSKDNSKDPPPGDNSKRRKRPVHSKYPCPDWVISLDCDVHIARDRAWFGNDYRPYKTTVVPLPPSNSPPLQAIGIGTVILSLQRAPSASNPDRRTHGTLTLQTVLHVPSAPYNIIGSPVAHTHLFEALHLPHIARYGGLQLVPRGLLCAISHNHTYANYDYRAPFVKARLSDVESNRALALAAIRDALPPVPPRGGTGINGLGGVGGGWKVVGTITQRDNETTTGYFHNITPGCRFVVVLGEEGEKPPGPAILGQSVLRHLPEGPFARRPKGGRL</sequence>
<evidence type="ECO:0000313" key="2">
    <source>
        <dbReference type="EMBL" id="KAK3681021.1"/>
    </source>
</evidence>
<dbReference type="AlphaFoldDB" id="A0AAE0WZ22"/>
<feature type="compositionally biased region" description="Acidic residues" evidence="1">
    <location>
        <begin position="110"/>
        <end position="120"/>
    </location>
</feature>
<dbReference type="PANTHER" id="PTHR40628">
    <property type="entry name" value="CHROMO DOMAIN-CONTAINING PROTEIN"/>
    <property type="match status" value="1"/>
</dbReference>
<feature type="compositionally biased region" description="Acidic residues" evidence="1">
    <location>
        <begin position="22"/>
        <end position="33"/>
    </location>
</feature>
<gene>
    <name evidence="2" type="ORF">B0T22DRAFT_445713</name>
</gene>
<proteinExistence type="predicted"/>
<feature type="region of interest" description="Disordered" evidence="1">
    <location>
        <begin position="1"/>
        <end position="36"/>
    </location>
</feature>
<evidence type="ECO:0000313" key="3">
    <source>
        <dbReference type="Proteomes" id="UP001270362"/>
    </source>
</evidence>
<accession>A0AAE0WZ22</accession>